<keyword evidence="1" id="KW-0472">Membrane</keyword>
<dbReference type="Proteomes" id="UP000053157">
    <property type="component" value="Unassembled WGS sequence"/>
</dbReference>
<feature type="domain" description="Archaeal Type IV pilin N-terminal" evidence="2">
    <location>
        <begin position="11"/>
        <end position="86"/>
    </location>
</feature>
<dbReference type="AlphaFoldDB" id="A0A0W1SPH7"/>
<dbReference type="NCBIfam" id="TIGR02537">
    <property type="entry name" value="arch_flag_Nterm"/>
    <property type="match status" value="1"/>
</dbReference>
<keyword evidence="3" id="KW-0282">Flagellum</keyword>
<protein>
    <submittedName>
        <fullName evidence="3">Flagellin</fullName>
    </submittedName>
</protein>
<name>A0A0W1SPH7_9EURY</name>
<dbReference type="EMBL" id="LOPV01000140">
    <property type="protein sequence ID" value="KTG28200.1"/>
    <property type="molecule type" value="Genomic_DNA"/>
</dbReference>
<dbReference type="InterPro" id="IPR012859">
    <property type="entry name" value="Pilin_N_archaeal"/>
</dbReference>
<keyword evidence="3" id="KW-0969">Cilium</keyword>
<reference evidence="3 4" key="1">
    <citation type="submission" date="2015-12" db="EMBL/GenBank/DDBJ databases">
        <title>Haloferax profundi sp. nov. isolated from the Discovery deep brine-seawater interface in the Red Sea.</title>
        <authorList>
            <person name="Zhang G."/>
            <person name="Stingl U."/>
            <person name="Rashid M."/>
        </authorList>
    </citation>
    <scope>NUCLEOTIDE SEQUENCE [LARGE SCALE GENOMIC DNA]</scope>
    <source>
        <strain evidence="3 4">SB29</strain>
    </source>
</reference>
<evidence type="ECO:0000313" key="4">
    <source>
        <dbReference type="Proteomes" id="UP000053157"/>
    </source>
</evidence>
<proteinExistence type="predicted"/>
<accession>A0A0W1SPH7</accession>
<feature type="transmembrane region" description="Helical" evidence="1">
    <location>
        <begin position="12"/>
        <end position="40"/>
    </location>
</feature>
<sequence>MQLKNLFTEDRAVSPVIGVILMVAITVILAAVIGTFVLGLGDQVSETAPQASFSFDYDSGTDTENFTITHESGEAIPASQLNITGDKIPSDASFDTGADNKVSAGESAVIEPDAAFADGDTVRIVWTSESGSTSSTLQKWTYNG</sequence>
<dbReference type="OrthoDB" id="118020at2157"/>
<evidence type="ECO:0000259" key="2">
    <source>
        <dbReference type="Pfam" id="PF07790"/>
    </source>
</evidence>
<dbReference type="InterPro" id="IPR013373">
    <property type="entry name" value="Flagellin/pilin_N_arc"/>
</dbReference>
<gene>
    <name evidence="3" type="ORF">AUR66_12265</name>
</gene>
<keyword evidence="1" id="KW-1133">Transmembrane helix</keyword>
<dbReference type="RefSeq" id="WP_058571811.1">
    <property type="nucleotide sequence ID" value="NZ_LOPV01000140.1"/>
</dbReference>
<evidence type="ECO:0000256" key="1">
    <source>
        <dbReference type="SAM" id="Phobius"/>
    </source>
</evidence>
<evidence type="ECO:0000313" key="3">
    <source>
        <dbReference type="EMBL" id="KTG28200.1"/>
    </source>
</evidence>
<keyword evidence="3" id="KW-0966">Cell projection</keyword>
<keyword evidence="4" id="KW-1185">Reference proteome</keyword>
<comment type="caution">
    <text evidence="3">The sequence shown here is derived from an EMBL/GenBank/DDBJ whole genome shotgun (WGS) entry which is preliminary data.</text>
</comment>
<dbReference type="PANTHER" id="PTHR38138:SF1">
    <property type="entry name" value="ARCHAEAL TYPE IV PILIN N-TERMINAL DOMAIN-CONTAINING PROTEIN"/>
    <property type="match status" value="1"/>
</dbReference>
<keyword evidence="1" id="KW-0812">Transmembrane</keyword>
<dbReference type="Pfam" id="PF07790">
    <property type="entry name" value="Pilin_N"/>
    <property type="match status" value="1"/>
</dbReference>
<organism evidence="3 4">
    <name type="scientific">Haloferax profundi</name>
    <dbReference type="NCBI Taxonomy" id="1544718"/>
    <lineage>
        <taxon>Archaea</taxon>
        <taxon>Methanobacteriati</taxon>
        <taxon>Methanobacteriota</taxon>
        <taxon>Stenosarchaea group</taxon>
        <taxon>Halobacteria</taxon>
        <taxon>Halobacteriales</taxon>
        <taxon>Haloferacaceae</taxon>
        <taxon>Haloferax</taxon>
    </lineage>
</organism>
<dbReference type="PANTHER" id="PTHR38138">
    <property type="entry name" value="VNG6441H"/>
    <property type="match status" value="1"/>
</dbReference>